<feature type="compositionally biased region" description="Low complexity" evidence="1">
    <location>
        <begin position="226"/>
        <end position="240"/>
    </location>
</feature>
<evidence type="ECO:0000313" key="3">
    <source>
        <dbReference type="Proteomes" id="UP000799324"/>
    </source>
</evidence>
<dbReference type="Proteomes" id="UP000799324">
    <property type="component" value="Unassembled WGS sequence"/>
</dbReference>
<feature type="region of interest" description="Disordered" evidence="1">
    <location>
        <begin position="116"/>
        <end position="334"/>
    </location>
</feature>
<accession>A0A6A6TSB2</accession>
<feature type="compositionally biased region" description="Basic and acidic residues" evidence="1">
    <location>
        <begin position="116"/>
        <end position="130"/>
    </location>
</feature>
<evidence type="ECO:0000256" key="1">
    <source>
        <dbReference type="SAM" id="MobiDB-lite"/>
    </source>
</evidence>
<feature type="compositionally biased region" description="Gly residues" evidence="1">
    <location>
        <begin position="315"/>
        <end position="327"/>
    </location>
</feature>
<protein>
    <recommendedName>
        <fullName evidence="4">LITAF domain-containing protein</fullName>
    </recommendedName>
</protein>
<name>A0A6A6TSB2_9PLEO</name>
<keyword evidence="3" id="KW-1185">Reference proteome</keyword>
<dbReference type="EMBL" id="MU004292">
    <property type="protein sequence ID" value="KAF2661833.1"/>
    <property type="molecule type" value="Genomic_DNA"/>
</dbReference>
<proteinExistence type="predicted"/>
<reference evidence="2" key="1">
    <citation type="journal article" date="2020" name="Stud. Mycol.">
        <title>101 Dothideomycetes genomes: a test case for predicting lifestyles and emergence of pathogens.</title>
        <authorList>
            <person name="Haridas S."/>
            <person name="Albert R."/>
            <person name="Binder M."/>
            <person name="Bloem J."/>
            <person name="Labutti K."/>
            <person name="Salamov A."/>
            <person name="Andreopoulos B."/>
            <person name="Baker S."/>
            <person name="Barry K."/>
            <person name="Bills G."/>
            <person name="Bluhm B."/>
            <person name="Cannon C."/>
            <person name="Castanera R."/>
            <person name="Culley D."/>
            <person name="Daum C."/>
            <person name="Ezra D."/>
            <person name="Gonzalez J."/>
            <person name="Henrissat B."/>
            <person name="Kuo A."/>
            <person name="Liang C."/>
            <person name="Lipzen A."/>
            <person name="Lutzoni F."/>
            <person name="Magnuson J."/>
            <person name="Mondo S."/>
            <person name="Nolan M."/>
            <person name="Ohm R."/>
            <person name="Pangilinan J."/>
            <person name="Park H.-J."/>
            <person name="Ramirez L."/>
            <person name="Alfaro M."/>
            <person name="Sun H."/>
            <person name="Tritt A."/>
            <person name="Yoshinaga Y."/>
            <person name="Zwiers L.-H."/>
            <person name="Turgeon B."/>
            <person name="Goodwin S."/>
            <person name="Spatafora J."/>
            <person name="Crous P."/>
            <person name="Grigoriev I."/>
        </authorList>
    </citation>
    <scope>NUCLEOTIDE SEQUENCE</scope>
    <source>
        <strain evidence="2">CBS 122681</strain>
    </source>
</reference>
<feature type="compositionally biased region" description="Low complexity" evidence="1">
    <location>
        <begin position="132"/>
        <end position="148"/>
    </location>
</feature>
<evidence type="ECO:0008006" key="4">
    <source>
        <dbReference type="Google" id="ProtNLM"/>
    </source>
</evidence>
<evidence type="ECO:0000313" key="2">
    <source>
        <dbReference type="EMBL" id="KAF2661833.1"/>
    </source>
</evidence>
<gene>
    <name evidence="2" type="ORF">K491DRAFT_388715</name>
</gene>
<sequence>MPCSPTTLPPFPIRLGYKLLGVLVPMITSLLNKNEPLLECPCCKAPMYPYPRESNAEYDARVLNGKMVKGVMPFVHEIVRHAKKARSAVNTLKCLGACVKCCCCCGCCGCCCGKEKGKGKGREGEKEKNRPVVRVPSGPSVASVGMPPEVRAPTGSPAPGMPMPVRSATAPAMTTGYSGSGGTADVSVRDRRAPPGPGAIQRTDSGLSGMEKARGPPPGPGAIQRTDSGLSGATLGTTAGRPPPGPGSNGPRRVDSGLSGTERARMVQGQQPAAGRSAPAISGSGSARMSNEMRERESGRPYAGGNVRMETTVSGGYGGQQARGSGGKQRQNRL</sequence>
<organism evidence="2 3">
    <name type="scientific">Lophiostoma macrostomum CBS 122681</name>
    <dbReference type="NCBI Taxonomy" id="1314788"/>
    <lineage>
        <taxon>Eukaryota</taxon>
        <taxon>Fungi</taxon>
        <taxon>Dikarya</taxon>
        <taxon>Ascomycota</taxon>
        <taxon>Pezizomycotina</taxon>
        <taxon>Dothideomycetes</taxon>
        <taxon>Pleosporomycetidae</taxon>
        <taxon>Pleosporales</taxon>
        <taxon>Lophiostomataceae</taxon>
        <taxon>Lophiostoma</taxon>
    </lineage>
</organism>
<dbReference type="AlphaFoldDB" id="A0A6A6TSB2"/>